<dbReference type="InterPro" id="IPR020479">
    <property type="entry name" value="HD_metazoa"/>
</dbReference>
<dbReference type="GO" id="GO:0005634">
    <property type="term" value="C:nucleus"/>
    <property type="evidence" value="ECO:0007669"/>
    <property type="project" value="UniProtKB-SubCell"/>
</dbReference>
<dbReference type="InterPro" id="IPR001356">
    <property type="entry name" value="HD"/>
</dbReference>
<feature type="DNA-binding region" description="Homeobox" evidence="5">
    <location>
        <begin position="136"/>
        <end position="195"/>
    </location>
</feature>
<evidence type="ECO:0000313" key="10">
    <source>
        <dbReference type="Proteomes" id="UP000075885"/>
    </source>
</evidence>
<keyword evidence="3 5" id="KW-0371">Homeobox</keyword>
<proteinExistence type="predicted"/>
<evidence type="ECO:0000256" key="4">
    <source>
        <dbReference type="ARBA" id="ARBA00023242"/>
    </source>
</evidence>
<comment type="subcellular location">
    <subcellularLocation>
        <location evidence="1 5 6">Nucleus</location>
    </subcellularLocation>
</comment>
<dbReference type="GO" id="GO:0009893">
    <property type="term" value="P:positive regulation of metabolic process"/>
    <property type="evidence" value="ECO:0007669"/>
    <property type="project" value="UniProtKB-ARBA"/>
</dbReference>
<dbReference type="EnsemblMetazoa" id="AEPI009868-RA">
    <property type="protein sequence ID" value="AEPI009868-PA"/>
    <property type="gene ID" value="AEPI009868"/>
</dbReference>
<evidence type="ECO:0000256" key="2">
    <source>
        <dbReference type="ARBA" id="ARBA00023125"/>
    </source>
</evidence>
<evidence type="ECO:0000256" key="1">
    <source>
        <dbReference type="ARBA" id="ARBA00004123"/>
    </source>
</evidence>
<evidence type="ECO:0000256" key="3">
    <source>
        <dbReference type="ARBA" id="ARBA00023155"/>
    </source>
</evidence>
<dbReference type="PRINTS" id="PR00024">
    <property type="entry name" value="HOMEOBOX"/>
</dbReference>
<dbReference type="SUPFAM" id="SSF46689">
    <property type="entry name" value="Homeodomain-like"/>
    <property type="match status" value="1"/>
</dbReference>
<reference evidence="9" key="2">
    <citation type="submission" date="2020-05" db="UniProtKB">
        <authorList>
            <consortium name="EnsemblMetazoa"/>
        </authorList>
    </citation>
    <scope>IDENTIFICATION</scope>
    <source>
        <strain evidence="9">Epiroticus2</strain>
    </source>
</reference>
<evidence type="ECO:0000256" key="7">
    <source>
        <dbReference type="SAM" id="MobiDB-lite"/>
    </source>
</evidence>
<dbReference type="Pfam" id="PF00046">
    <property type="entry name" value="Homeodomain"/>
    <property type="match status" value="1"/>
</dbReference>
<feature type="compositionally biased region" description="Polar residues" evidence="7">
    <location>
        <begin position="223"/>
        <end position="232"/>
    </location>
</feature>
<sequence length="538" mass="59224">MLSSMGELFGDHEMNDYAEYKTHMSVEADGLDLTRLNDGKFWTTELDNVPFLDRSTMGSFADLEDSPPTYDEFYSSKFDIPSTGQPTDLTGFSSIPSSTLPQDDQVIESVLLAASGDALSSRNTVSGATNCYIASTKRSRTAFTSSQLVELEKEFHANRYLCRPRRIELTRKLALTERQIKIWFQNRRMKHKKESSNVKIVNKLKSSCHCTDGELSRSPKMLSPTSPHSSHTAAEVDDDPHGHQSIVNRLMAHSTYGPRTAEHNITSLNSFHNGNNKTCFSNYSQSYNKCAKNVSAAPSYAAESTSAHSEQICDQPMMGTDLPGHSNFILPTNNEINDELKELDYAFFPSIIQALDSSFLPHPLTSKTATSIDESLEEPSQMTMIVIPSVSSTSPEDASNSNPLVDNSYPALATFNQSSGPSNASTENDIIGGSAPSVTIQWGNKNHPKQHHSHSFRQIQEVIGDSNNNKSNNFNSLRDSSVLSHQLQHIPSSIQQQHQHIRGARANVSLNAPTMTTIGATNSLLSSLNDVGNVFLDL</sequence>
<keyword evidence="2 5" id="KW-0238">DNA-binding</keyword>
<dbReference type="Gene3D" id="1.10.10.60">
    <property type="entry name" value="Homeodomain-like"/>
    <property type="match status" value="1"/>
</dbReference>
<evidence type="ECO:0000256" key="5">
    <source>
        <dbReference type="PROSITE-ProRule" id="PRU00108"/>
    </source>
</evidence>
<dbReference type="Proteomes" id="UP000075885">
    <property type="component" value="Unassembled WGS sequence"/>
</dbReference>
<keyword evidence="10" id="KW-1185">Reference proteome</keyword>
<protein>
    <recommendedName>
        <fullName evidence="8">Homeobox domain-containing protein</fullName>
    </recommendedName>
</protein>
<dbReference type="SMART" id="SM00389">
    <property type="entry name" value="HOX"/>
    <property type="match status" value="1"/>
</dbReference>
<dbReference type="AlphaFoldDB" id="A0A182PSD3"/>
<feature type="domain" description="Homeobox" evidence="8">
    <location>
        <begin position="134"/>
        <end position="194"/>
    </location>
</feature>
<dbReference type="STRING" id="199890.A0A182PSD3"/>
<evidence type="ECO:0000313" key="9">
    <source>
        <dbReference type="EnsemblMetazoa" id="AEPI009868-PA"/>
    </source>
</evidence>
<name>A0A182PSD3_9DIPT</name>
<keyword evidence="4 5" id="KW-0539">Nucleus</keyword>
<evidence type="ECO:0000256" key="6">
    <source>
        <dbReference type="RuleBase" id="RU000682"/>
    </source>
</evidence>
<dbReference type="InterPro" id="IPR009057">
    <property type="entry name" value="Homeodomain-like_sf"/>
</dbReference>
<accession>A0A182PSD3</accession>
<dbReference type="GO" id="GO:0000978">
    <property type="term" value="F:RNA polymerase II cis-regulatory region sequence-specific DNA binding"/>
    <property type="evidence" value="ECO:0007669"/>
    <property type="project" value="TreeGrafter"/>
</dbReference>
<dbReference type="PANTHER" id="PTHR45664">
    <property type="entry name" value="PROTEIN ZERKNUELLT 1-RELATED"/>
    <property type="match status" value="1"/>
</dbReference>
<dbReference type="CDD" id="cd00086">
    <property type="entry name" value="homeodomain"/>
    <property type="match status" value="1"/>
</dbReference>
<dbReference type="VEuPathDB" id="VectorBase:AEPI009868"/>
<feature type="region of interest" description="Disordered" evidence="7">
    <location>
        <begin position="215"/>
        <end position="242"/>
    </location>
</feature>
<organism evidence="9 10">
    <name type="scientific">Anopheles epiroticus</name>
    <dbReference type="NCBI Taxonomy" id="199890"/>
    <lineage>
        <taxon>Eukaryota</taxon>
        <taxon>Metazoa</taxon>
        <taxon>Ecdysozoa</taxon>
        <taxon>Arthropoda</taxon>
        <taxon>Hexapoda</taxon>
        <taxon>Insecta</taxon>
        <taxon>Pterygota</taxon>
        <taxon>Neoptera</taxon>
        <taxon>Endopterygota</taxon>
        <taxon>Diptera</taxon>
        <taxon>Nematocera</taxon>
        <taxon>Culicoidea</taxon>
        <taxon>Culicidae</taxon>
        <taxon>Anophelinae</taxon>
        <taxon>Anopheles</taxon>
    </lineage>
</organism>
<evidence type="ECO:0000259" key="8">
    <source>
        <dbReference type="PROSITE" id="PS50071"/>
    </source>
</evidence>
<dbReference type="PANTHER" id="PTHR45664:SF12">
    <property type="entry name" value="PANCREAS_DUODENUM HOMEOBOX PROTEIN 1"/>
    <property type="match status" value="1"/>
</dbReference>
<reference evidence="10" key="1">
    <citation type="submission" date="2013-03" db="EMBL/GenBank/DDBJ databases">
        <title>The Genome Sequence of Anopheles epiroticus epiroticus2.</title>
        <authorList>
            <consortium name="The Broad Institute Genomics Platform"/>
            <person name="Neafsey D.E."/>
            <person name="Howell P."/>
            <person name="Walker B."/>
            <person name="Young S.K."/>
            <person name="Zeng Q."/>
            <person name="Gargeya S."/>
            <person name="Fitzgerald M."/>
            <person name="Haas B."/>
            <person name="Abouelleil A."/>
            <person name="Allen A.W."/>
            <person name="Alvarado L."/>
            <person name="Arachchi H.M."/>
            <person name="Berlin A.M."/>
            <person name="Chapman S.B."/>
            <person name="Gainer-Dewar J."/>
            <person name="Goldberg J."/>
            <person name="Griggs A."/>
            <person name="Gujja S."/>
            <person name="Hansen M."/>
            <person name="Howarth C."/>
            <person name="Imamovic A."/>
            <person name="Ireland A."/>
            <person name="Larimer J."/>
            <person name="McCowan C."/>
            <person name="Murphy C."/>
            <person name="Pearson M."/>
            <person name="Poon T.W."/>
            <person name="Priest M."/>
            <person name="Roberts A."/>
            <person name="Saif S."/>
            <person name="Shea T."/>
            <person name="Sisk P."/>
            <person name="Sykes S."/>
            <person name="Wortman J."/>
            <person name="Nusbaum C."/>
            <person name="Birren B."/>
        </authorList>
    </citation>
    <scope>NUCLEOTIDE SEQUENCE [LARGE SCALE GENOMIC DNA]</scope>
    <source>
        <strain evidence="10">Epiroticus2</strain>
    </source>
</reference>
<dbReference type="GO" id="GO:0000981">
    <property type="term" value="F:DNA-binding transcription factor activity, RNA polymerase II-specific"/>
    <property type="evidence" value="ECO:0007669"/>
    <property type="project" value="TreeGrafter"/>
</dbReference>
<dbReference type="PROSITE" id="PS50071">
    <property type="entry name" value="HOMEOBOX_2"/>
    <property type="match status" value="1"/>
</dbReference>